<dbReference type="PIRSF" id="PIRSF021320">
    <property type="entry name" value="DUF984"/>
    <property type="match status" value="1"/>
</dbReference>
<keyword evidence="3" id="KW-1185">Reference proteome</keyword>
<feature type="domain" description="ASCH" evidence="1">
    <location>
        <begin position="24"/>
        <end position="144"/>
    </location>
</feature>
<dbReference type="PANTHER" id="PTHR39203">
    <property type="entry name" value="CYTOPLASMIC PROTEIN-RELATED"/>
    <property type="match status" value="1"/>
</dbReference>
<dbReference type="PANTHER" id="PTHR39203:SF1">
    <property type="entry name" value="CYTOPLASMIC PROTEIN"/>
    <property type="match status" value="1"/>
</dbReference>
<name>A0A0E4CT35_9STRE</name>
<evidence type="ECO:0000313" key="3">
    <source>
        <dbReference type="Proteomes" id="UP000198604"/>
    </source>
</evidence>
<dbReference type="InterPro" id="IPR009326">
    <property type="entry name" value="DUF984"/>
</dbReference>
<organism evidence="2 3">
    <name type="scientific">Streptococcus varani</name>
    <dbReference type="NCBI Taxonomy" id="1608583"/>
    <lineage>
        <taxon>Bacteria</taxon>
        <taxon>Bacillati</taxon>
        <taxon>Bacillota</taxon>
        <taxon>Bacilli</taxon>
        <taxon>Lactobacillales</taxon>
        <taxon>Streptococcaceae</taxon>
        <taxon>Streptococcus</taxon>
    </lineage>
</organism>
<dbReference type="STRING" id="1608583.BN1356_01655"/>
<dbReference type="InterPro" id="IPR007374">
    <property type="entry name" value="ASCH_domain"/>
</dbReference>
<gene>
    <name evidence="2" type="ORF">BN1356_01655</name>
</gene>
<dbReference type="RefSeq" id="WP_093650872.1">
    <property type="nucleotide sequence ID" value="NZ_CTEN01000003.1"/>
</dbReference>
<protein>
    <submittedName>
        <fullName evidence="2">Cytoplasmic protein</fullName>
    </submittedName>
</protein>
<evidence type="ECO:0000259" key="1">
    <source>
        <dbReference type="SMART" id="SM01022"/>
    </source>
</evidence>
<dbReference type="EMBL" id="CTEN01000003">
    <property type="protein sequence ID" value="CQR25313.1"/>
    <property type="molecule type" value="Genomic_DNA"/>
</dbReference>
<proteinExistence type="predicted"/>
<dbReference type="AlphaFoldDB" id="A0A0E4CT35"/>
<evidence type="ECO:0000313" key="2">
    <source>
        <dbReference type="EMBL" id="CQR25313.1"/>
    </source>
</evidence>
<dbReference type="OrthoDB" id="9807542at2"/>
<dbReference type="SMART" id="SM01022">
    <property type="entry name" value="ASCH"/>
    <property type="match status" value="1"/>
</dbReference>
<accession>A0A0E4CT35</accession>
<reference evidence="3" key="1">
    <citation type="submission" date="2015-03" db="EMBL/GenBank/DDBJ databases">
        <authorList>
            <person name="Urmite Genomes"/>
        </authorList>
    </citation>
    <scope>NUCLEOTIDE SEQUENCE [LARGE SCALE GENOMIC DNA]</scope>
    <source>
        <strain evidence="3">FF10</strain>
    </source>
</reference>
<dbReference type="Proteomes" id="UP000198604">
    <property type="component" value="Unassembled WGS sequence"/>
</dbReference>
<sequence length="152" mass="17397">MTPQELWNQYKKINPEIGDEIDAWAFGAEPDILADLVIKGIKTATASAYDLYEVDKETLPQVGEYDVLLNSQDEAVCILRTTKVAVVPFKDVSAEHAYKEGEGDRSLEYWRQVHEAFFRPYLEECQIPFTQDTRIVLEEFEVVYSLDKGEIG</sequence>
<dbReference type="InterPro" id="IPR015947">
    <property type="entry name" value="PUA-like_sf"/>
</dbReference>
<dbReference type="Pfam" id="PF04266">
    <property type="entry name" value="ASCH"/>
    <property type="match status" value="1"/>
</dbReference>
<dbReference type="Gene3D" id="3.10.400.10">
    <property type="entry name" value="Sulfate adenylyltransferase"/>
    <property type="match status" value="1"/>
</dbReference>
<dbReference type="SUPFAM" id="SSF88697">
    <property type="entry name" value="PUA domain-like"/>
    <property type="match status" value="1"/>
</dbReference>
<dbReference type="CDD" id="cd06553">
    <property type="entry name" value="ASCH_Ef3133_like"/>
    <property type="match status" value="1"/>
</dbReference>